<comment type="caution">
    <text evidence="7">Lacks conserved residue(s) required for the propagation of feature annotation.</text>
</comment>
<evidence type="ECO:0000256" key="2">
    <source>
        <dbReference type="ARBA" id="ARBA00022490"/>
    </source>
</evidence>
<dbReference type="GO" id="GO:0042026">
    <property type="term" value="P:protein refolding"/>
    <property type="evidence" value="ECO:0007669"/>
    <property type="project" value="UniProtKB-UniRule"/>
</dbReference>
<comment type="similarity">
    <text evidence="1 7 8">Belongs to the chaperonin (HSP60) family.</text>
</comment>
<keyword evidence="6 7" id="KW-0413">Isomerase</keyword>
<evidence type="ECO:0000313" key="10">
    <source>
        <dbReference type="EMBL" id="SPF75314.1"/>
    </source>
</evidence>
<dbReference type="SUPFAM" id="SSF54849">
    <property type="entry name" value="GroEL-intermediate domain like"/>
    <property type="match status" value="1"/>
</dbReference>
<accession>A0A2R8AHH9</accession>
<gene>
    <name evidence="7 10" type="primary">groL</name>
    <name evidence="7" type="synonym">groEL</name>
    <name evidence="10" type="ORF">ALP8811_00301</name>
</gene>
<reference evidence="10 11" key="1">
    <citation type="submission" date="2018-03" db="EMBL/GenBank/DDBJ databases">
        <authorList>
            <person name="Keele B.F."/>
        </authorList>
    </citation>
    <scope>NUCLEOTIDE SEQUENCE [LARGE SCALE GENOMIC DNA]</scope>
    <source>
        <strain evidence="10 11">CECT 8811</strain>
    </source>
</reference>
<dbReference type="OrthoDB" id="9766614at2"/>
<evidence type="ECO:0000256" key="1">
    <source>
        <dbReference type="ARBA" id="ARBA00006607"/>
    </source>
</evidence>
<comment type="subcellular location">
    <subcellularLocation>
        <location evidence="7">Cytoplasm</location>
    </subcellularLocation>
</comment>
<evidence type="ECO:0000256" key="6">
    <source>
        <dbReference type="ARBA" id="ARBA00023235"/>
    </source>
</evidence>
<keyword evidence="11" id="KW-1185">Reference proteome</keyword>
<dbReference type="HAMAP" id="MF_00600">
    <property type="entry name" value="CH60"/>
    <property type="match status" value="1"/>
</dbReference>
<comment type="function">
    <text evidence="7 9">Together with its co-chaperonin GroES, plays an essential role in assisting protein folding. The GroEL-GroES system forms a nano-cage that allows encapsulation of the non-native substrate proteins and provides a physical environment optimized to promote and accelerate protein folding.</text>
</comment>
<feature type="binding site" evidence="7">
    <location>
        <begin position="30"/>
        <end position="33"/>
    </location>
    <ligand>
        <name>ATP</name>
        <dbReference type="ChEBI" id="CHEBI:30616"/>
    </ligand>
</feature>
<keyword evidence="3 7" id="KW-0547">Nucleotide-binding</keyword>
<feature type="binding site" evidence="7">
    <location>
        <position position="51"/>
    </location>
    <ligand>
        <name>ATP</name>
        <dbReference type="ChEBI" id="CHEBI:30616"/>
    </ligand>
</feature>
<dbReference type="InterPro" id="IPR027409">
    <property type="entry name" value="GroEL-like_apical_dom_sf"/>
</dbReference>
<sequence length="549" mass="57601">MAAKDVKFATDARNAMLRGVNVLADAVKVTLGPKGRNVVLDKSFGAPRITKDGVSVAKEIELEDKFENMGAQMVKEVASRTNDEAGDGTTTATVLAQAIVREGLKQVAAGLNPMDLKRGIDLATAKVVEGIKASARDVADSDEVAQVGTISANGEAEIGQQIADAMQKVGNEGVITVEENKGLETETTVVEGMQFDRGYLSPYFVTNPDKMIADLDDCLVLLHEKKLSSLQSMVPLLEQVIQSQKPLLIIAEDVEGEALATLVVNKLRGGLKIAAVKAPGFGDRRKAMLQDIAILTGGQVISEDLGMKLESVTMDMLGTAKKIEITKDETTIVDGAGEKAEIEARVAQIRTQAEETTSDYDREKLQERVAKLAGGVAVIRVGGMTEVEVKERKDRVDDALNATRAAVQEGVIVGGGVALVQAGKALVGLEGANSDQNAGIVIVRKAIEAPLRQIAENAGVDGAVVAGKVRESDDTSFGFNAQTEEYGDMFSFGVIDPAKVTRTALEDAASIAGLLITTEAMVADKPSKDGGAGAGMPDMGGMGGMGGMM</sequence>
<dbReference type="GO" id="GO:0051082">
    <property type="term" value="F:unfolded protein binding"/>
    <property type="evidence" value="ECO:0007669"/>
    <property type="project" value="UniProtKB-UniRule"/>
</dbReference>
<dbReference type="NCBIfam" id="NF009489">
    <property type="entry name" value="PRK12851.1"/>
    <property type="match status" value="1"/>
</dbReference>
<name>A0A2R8AHH9_9RHOB</name>
<feature type="binding site" evidence="7">
    <location>
        <begin position="87"/>
        <end position="91"/>
    </location>
    <ligand>
        <name>ATP</name>
        <dbReference type="ChEBI" id="CHEBI:30616"/>
    </ligand>
</feature>
<dbReference type="CDD" id="cd03344">
    <property type="entry name" value="GroEL"/>
    <property type="match status" value="1"/>
</dbReference>
<dbReference type="NCBIfam" id="NF009488">
    <property type="entry name" value="PRK12850.1"/>
    <property type="match status" value="1"/>
</dbReference>
<dbReference type="GO" id="GO:0140662">
    <property type="term" value="F:ATP-dependent protein folding chaperone"/>
    <property type="evidence" value="ECO:0007669"/>
    <property type="project" value="InterPro"/>
</dbReference>
<dbReference type="EC" id="5.6.1.7" evidence="7"/>
<dbReference type="GO" id="GO:0005737">
    <property type="term" value="C:cytoplasm"/>
    <property type="evidence" value="ECO:0007669"/>
    <property type="project" value="UniProtKB-SubCell"/>
</dbReference>
<dbReference type="Proteomes" id="UP000244911">
    <property type="component" value="Unassembled WGS sequence"/>
</dbReference>
<dbReference type="InterPro" id="IPR027413">
    <property type="entry name" value="GROEL-like_equatorial_sf"/>
</dbReference>
<proteinExistence type="inferred from homology"/>
<evidence type="ECO:0000256" key="5">
    <source>
        <dbReference type="ARBA" id="ARBA00023186"/>
    </source>
</evidence>
<dbReference type="FunFam" id="3.50.7.10:FF:000001">
    <property type="entry name" value="60 kDa chaperonin"/>
    <property type="match status" value="1"/>
</dbReference>
<dbReference type="Pfam" id="PF00118">
    <property type="entry name" value="Cpn60_TCP1"/>
    <property type="match status" value="1"/>
</dbReference>
<evidence type="ECO:0000313" key="11">
    <source>
        <dbReference type="Proteomes" id="UP000244911"/>
    </source>
</evidence>
<dbReference type="InterPro" id="IPR027410">
    <property type="entry name" value="TCP-1-like_intermed_sf"/>
</dbReference>
<feature type="binding site" evidence="7">
    <location>
        <position position="415"/>
    </location>
    <ligand>
        <name>ATP</name>
        <dbReference type="ChEBI" id="CHEBI:30616"/>
    </ligand>
</feature>
<dbReference type="EMBL" id="OMOI01000001">
    <property type="protein sequence ID" value="SPF75314.1"/>
    <property type="molecule type" value="Genomic_DNA"/>
</dbReference>
<keyword evidence="4 7" id="KW-0067">ATP-binding</keyword>
<protein>
    <recommendedName>
        <fullName evidence="7">Chaperonin GroEL</fullName>
        <ecNumber evidence="7">5.6.1.7</ecNumber>
    </recommendedName>
    <alternativeName>
        <fullName evidence="7">60 kDa chaperonin</fullName>
    </alternativeName>
    <alternativeName>
        <fullName evidence="7">Chaperonin-60</fullName>
        <shortName evidence="7">Cpn60</shortName>
    </alternativeName>
</protein>
<keyword evidence="2 7" id="KW-0963">Cytoplasm</keyword>
<dbReference type="Gene3D" id="3.50.7.10">
    <property type="entry name" value="GroEL"/>
    <property type="match status" value="1"/>
</dbReference>
<dbReference type="SUPFAM" id="SSF48592">
    <property type="entry name" value="GroEL equatorial domain-like"/>
    <property type="match status" value="1"/>
</dbReference>
<dbReference type="InterPro" id="IPR018370">
    <property type="entry name" value="Chaperonin_Cpn60_CS"/>
</dbReference>
<dbReference type="RefSeq" id="WP_108855429.1">
    <property type="nucleotide sequence ID" value="NZ_OMOI01000001.1"/>
</dbReference>
<organism evidence="10 11">
    <name type="scientific">Aliiroseovarius pelagivivens</name>
    <dbReference type="NCBI Taxonomy" id="1639690"/>
    <lineage>
        <taxon>Bacteria</taxon>
        <taxon>Pseudomonadati</taxon>
        <taxon>Pseudomonadota</taxon>
        <taxon>Alphaproteobacteria</taxon>
        <taxon>Rhodobacterales</taxon>
        <taxon>Paracoccaceae</taxon>
        <taxon>Aliiroseovarius</taxon>
    </lineage>
</organism>
<dbReference type="FunFam" id="1.10.560.10:FF:000001">
    <property type="entry name" value="60 kDa chaperonin"/>
    <property type="match status" value="1"/>
</dbReference>
<dbReference type="GO" id="GO:0016853">
    <property type="term" value="F:isomerase activity"/>
    <property type="evidence" value="ECO:0007669"/>
    <property type="project" value="UniProtKB-KW"/>
</dbReference>
<feature type="binding site" evidence="7">
    <location>
        <position position="496"/>
    </location>
    <ligand>
        <name>ATP</name>
        <dbReference type="ChEBI" id="CHEBI:30616"/>
    </ligand>
</feature>
<dbReference type="Gene3D" id="3.30.260.10">
    <property type="entry name" value="TCP-1-like chaperonin intermediate domain"/>
    <property type="match status" value="1"/>
</dbReference>
<dbReference type="PROSITE" id="PS00296">
    <property type="entry name" value="CHAPERONINS_CPN60"/>
    <property type="match status" value="1"/>
</dbReference>
<dbReference type="AlphaFoldDB" id="A0A2R8AHH9"/>
<evidence type="ECO:0000256" key="7">
    <source>
        <dbReference type="HAMAP-Rule" id="MF_00600"/>
    </source>
</evidence>
<evidence type="ECO:0000256" key="3">
    <source>
        <dbReference type="ARBA" id="ARBA00022741"/>
    </source>
</evidence>
<dbReference type="NCBIfam" id="NF009487">
    <property type="entry name" value="PRK12849.1"/>
    <property type="match status" value="1"/>
</dbReference>
<evidence type="ECO:0000256" key="9">
    <source>
        <dbReference type="RuleBase" id="RU000419"/>
    </source>
</evidence>
<comment type="subunit">
    <text evidence="7 9">Forms a cylinder of 14 subunits composed of two heptameric rings stacked back-to-back. Interacts with the co-chaperonin GroES.</text>
</comment>
<dbReference type="PRINTS" id="PR00298">
    <property type="entry name" value="CHAPERONIN60"/>
</dbReference>
<dbReference type="NCBIfam" id="TIGR02348">
    <property type="entry name" value="GroEL"/>
    <property type="match status" value="1"/>
</dbReference>
<keyword evidence="5 7" id="KW-0143">Chaperone</keyword>
<dbReference type="InterPro" id="IPR002423">
    <property type="entry name" value="Cpn60/GroEL/TCP-1"/>
</dbReference>
<dbReference type="InterPro" id="IPR001844">
    <property type="entry name" value="Cpn60/GroEL"/>
</dbReference>
<evidence type="ECO:0000256" key="8">
    <source>
        <dbReference type="RuleBase" id="RU000418"/>
    </source>
</evidence>
<evidence type="ECO:0000256" key="4">
    <source>
        <dbReference type="ARBA" id="ARBA00022840"/>
    </source>
</evidence>
<dbReference type="GO" id="GO:0005524">
    <property type="term" value="F:ATP binding"/>
    <property type="evidence" value="ECO:0007669"/>
    <property type="project" value="UniProtKB-UniRule"/>
</dbReference>
<dbReference type="NCBIfam" id="NF000592">
    <property type="entry name" value="PRK00013.1"/>
    <property type="match status" value="1"/>
</dbReference>
<dbReference type="SUPFAM" id="SSF52029">
    <property type="entry name" value="GroEL apical domain-like"/>
    <property type="match status" value="1"/>
</dbReference>
<dbReference type="PANTHER" id="PTHR45633">
    <property type="entry name" value="60 KDA HEAT SHOCK PROTEIN, MITOCHONDRIAL"/>
    <property type="match status" value="1"/>
</dbReference>
<dbReference type="Gene3D" id="1.10.560.10">
    <property type="entry name" value="GroEL-like equatorial domain"/>
    <property type="match status" value="1"/>
</dbReference>